<keyword evidence="4" id="KW-1185">Reference proteome</keyword>
<dbReference type="EMBL" id="AAPJ01000001">
    <property type="protein sequence ID" value="EAS51771.1"/>
    <property type="molecule type" value="Genomic_DNA"/>
</dbReference>
<gene>
    <name evidence="3" type="ORF">SI859A1_02587</name>
</gene>
<evidence type="ECO:0000313" key="3">
    <source>
        <dbReference type="EMBL" id="EAS51771.1"/>
    </source>
</evidence>
<feature type="chain" id="PRO_5004198051" evidence="2">
    <location>
        <begin position="20"/>
        <end position="186"/>
    </location>
</feature>
<evidence type="ECO:0000256" key="2">
    <source>
        <dbReference type="SAM" id="SignalP"/>
    </source>
</evidence>
<evidence type="ECO:0000256" key="1">
    <source>
        <dbReference type="SAM" id="MobiDB-lite"/>
    </source>
</evidence>
<dbReference type="HOGENOM" id="CLU_1452908_0_0_5"/>
<feature type="signal peptide" evidence="2">
    <location>
        <begin position="1"/>
        <end position="19"/>
    </location>
</feature>
<protein>
    <submittedName>
        <fullName evidence="3">Uncharacterized protein</fullName>
    </submittedName>
</protein>
<feature type="region of interest" description="Disordered" evidence="1">
    <location>
        <begin position="89"/>
        <end position="186"/>
    </location>
</feature>
<accession>Q1YLG0</accession>
<name>Q1YLG0_AURMS</name>
<comment type="caution">
    <text evidence="3">The sequence shown here is derived from an EMBL/GenBank/DDBJ whole genome shotgun (WGS) entry which is preliminary data.</text>
</comment>
<organism evidence="3 4">
    <name type="scientific">Aurantimonas manganoxydans (strain ATCC BAA-1229 / DSM 21871 / SI85-9A1)</name>
    <dbReference type="NCBI Taxonomy" id="287752"/>
    <lineage>
        <taxon>Bacteria</taxon>
        <taxon>Pseudomonadati</taxon>
        <taxon>Pseudomonadota</taxon>
        <taxon>Alphaproteobacteria</taxon>
        <taxon>Hyphomicrobiales</taxon>
        <taxon>Aurantimonadaceae</taxon>
        <taxon>Aurantimonas</taxon>
    </lineage>
</organism>
<dbReference type="BioCyc" id="AURANTIMONAS:SI859A1_02587-MONOMER"/>
<sequence length="186" mass="21944">MLATTLVLLSFGLAQPVAAPGPVPLPSGISASVAPAGEPTEAFRLVQHRGDGRHHRRGGDRRGRDGIDRGSLDADRYLYDFRDAPRWRAEERARHDGRGRDGRRDDGRRDGDRHHDRDRHDRNHRDRDDRHRADHRDRDEDRRDWGSDGDWDYGRGFDNDRTHDGQRGDSRFRERRERFEERRKRW</sequence>
<feature type="compositionally biased region" description="Basic and acidic residues" evidence="1">
    <location>
        <begin position="60"/>
        <end position="69"/>
    </location>
</feature>
<feature type="region of interest" description="Disordered" evidence="1">
    <location>
        <begin position="47"/>
        <end position="69"/>
    </location>
</feature>
<keyword evidence="2" id="KW-0732">Signal</keyword>
<dbReference type="RefSeq" id="WP_009210409.1">
    <property type="nucleotide sequence ID" value="NZ_BBWP01000002.1"/>
</dbReference>
<dbReference type="Proteomes" id="UP000000321">
    <property type="component" value="Unassembled WGS sequence"/>
</dbReference>
<dbReference type="AlphaFoldDB" id="Q1YLG0"/>
<reference evidence="3 4" key="1">
    <citation type="journal article" date="2008" name="Appl. Environ. Microbiol.">
        <title>Genomic insights into Mn(II) oxidation by the marine alphaproteobacterium Aurantimonas sp. strain SI85-9A1.</title>
        <authorList>
            <person name="Dick G.J."/>
            <person name="Podell S."/>
            <person name="Johnson H.A."/>
            <person name="Rivera-Espinoza Y."/>
            <person name="Bernier-Latmani R."/>
            <person name="McCarthy J.K."/>
            <person name="Torpey J.W."/>
            <person name="Clement B.G."/>
            <person name="Gaasterland T."/>
            <person name="Tebo B.M."/>
        </authorList>
    </citation>
    <scope>NUCLEOTIDE SEQUENCE [LARGE SCALE GENOMIC DNA]</scope>
    <source>
        <strain evidence="3 4">SI85-9A1</strain>
    </source>
</reference>
<proteinExistence type="predicted"/>
<evidence type="ECO:0000313" key="4">
    <source>
        <dbReference type="Proteomes" id="UP000000321"/>
    </source>
</evidence>